<accession>A0A550BSQ5</accession>
<feature type="compositionally biased region" description="Basic and acidic residues" evidence="1">
    <location>
        <begin position="30"/>
        <end position="67"/>
    </location>
</feature>
<keyword evidence="3" id="KW-1185">Reference proteome</keyword>
<feature type="region of interest" description="Disordered" evidence="1">
    <location>
        <begin position="313"/>
        <end position="336"/>
    </location>
</feature>
<protein>
    <submittedName>
        <fullName evidence="2">Uncharacterized protein</fullName>
    </submittedName>
</protein>
<feature type="compositionally biased region" description="Basic and acidic residues" evidence="1">
    <location>
        <begin position="536"/>
        <end position="547"/>
    </location>
</feature>
<proteinExistence type="predicted"/>
<feature type="region of interest" description="Disordered" evidence="1">
    <location>
        <begin position="429"/>
        <end position="561"/>
    </location>
</feature>
<evidence type="ECO:0000313" key="3">
    <source>
        <dbReference type="Proteomes" id="UP000320762"/>
    </source>
</evidence>
<evidence type="ECO:0000256" key="1">
    <source>
        <dbReference type="SAM" id="MobiDB-lite"/>
    </source>
</evidence>
<dbReference type="OrthoDB" id="3270344at2759"/>
<reference evidence="2 3" key="1">
    <citation type="journal article" date="2019" name="New Phytol.">
        <title>Comparative genomics reveals unique wood-decay strategies and fruiting body development in the Schizophyllaceae.</title>
        <authorList>
            <person name="Almasi E."/>
            <person name="Sahu N."/>
            <person name="Krizsan K."/>
            <person name="Balint B."/>
            <person name="Kovacs G.M."/>
            <person name="Kiss B."/>
            <person name="Cseklye J."/>
            <person name="Drula E."/>
            <person name="Henrissat B."/>
            <person name="Nagy I."/>
            <person name="Chovatia M."/>
            <person name="Adam C."/>
            <person name="LaButti K."/>
            <person name="Lipzen A."/>
            <person name="Riley R."/>
            <person name="Grigoriev I.V."/>
            <person name="Nagy L.G."/>
        </authorList>
    </citation>
    <scope>NUCLEOTIDE SEQUENCE [LARGE SCALE GENOMIC DNA]</scope>
    <source>
        <strain evidence="2 3">NL-1724</strain>
    </source>
</reference>
<dbReference type="AlphaFoldDB" id="A0A550BSQ5"/>
<feature type="compositionally biased region" description="Pro residues" evidence="1">
    <location>
        <begin position="469"/>
        <end position="484"/>
    </location>
</feature>
<dbReference type="EMBL" id="VDMD01000117">
    <property type="protein sequence ID" value="TRM55577.1"/>
    <property type="molecule type" value="Genomic_DNA"/>
</dbReference>
<evidence type="ECO:0000313" key="2">
    <source>
        <dbReference type="EMBL" id="TRM55577.1"/>
    </source>
</evidence>
<dbReference type="STRING" id="97359.A0A550BSQ5"/>
<organism evidence="2 3">
    <name type="scientific">Schizophyllum amplum</name>
    <dbReference type="NCBI Taxonomy" id="97359"/>
    <lineage>
        <taxon>Eukaryota</taxon>
        <taxon>Fungi</taxon>
        <taxon>Dikarya</taxon>
        <taxon>Basidiomycota</taxon>
        <taxon>Agaricomycotina</taxon>
        <taxon>Agaricomycetes</taxon>
        <taxon>Agaricomycetidae</taxon>
        <taxon>Agaricales</taxon>
        <taxon>Schizophyllaceae</taxon>
        <taxon>Schizophyllum</taxon>
    </lineage>
</organism>
<name>A0A550BSQ5_9AGAR</name>
<feature type="compositionally biased region" description="Acidic residues" evidence="1">
    <location>
        <begin position="442"/>
        <end position="461"/>
    </location>
</feature>
<comment type="caution">
    <text evidence="2">The sequence shown here is derived from an EMBL/GenBank/DDBJ whole genome shotgun (WGS) entry which is preliminary data.</text>
</comment>
<sequence>MSSPVSDHAMMTSHDVAAVLKRSSSPELNSLKRKEPPSGDEQDRQSPMSRRRDTSAEASRASEHVDTRTTAPCSRCGNRVSLRNTETGELSMTAWDAHRAACRGPSPPPAATATIAYYAPDASPHSLSHPPAKRRRAKRTEEERIAYLRNDRYVAQFEAYRVLCGSCNKWIRLRPNSTYCSIPWDAHRKSCLAKKINKNSHLLEERNGTFSKDSDIRKFDCERVLCAVCDDWVSVSPDDHARAIQQWVTHRTACRGQPPSVVALAKAATACNSPPVESNVMAPMRRLSSPIERTLPPPGALLNAAPPPRAIAPAHPLAGPPALTTPGAPAASPSTSPLTTTVGLAGGGGYPTTQVHQAPPVDARKRNAEQRRAHLLSDELVVSVEPSRAFCRLCQKWVQLRQDSTYCAYPWTQHRGKCLARHERRMQKLRAAASSSHRPRVEDEEDADADADGEFEEEEDEHSGIVCAVPPPSAAGPRLYPPPVASSHQDPRHLLGASGGREQHPAGGHRTASSPPAPRMIPVSFATGSPSAARRRPVEAARRRADSYTRPPPSSPGYRAPRADLASAAGRRAFVHTSAAHLFRTTYDTAAGDLLTVSALLTYVNAALPADRCEEFDTTEVARALHGLEGGGESRSVALEGDVIRWLA</sequence>
<feature type="region of interest" description="Disordered" evidence="1">
    <location>
        <begin position="1"/>
        <end position="79"/>
    </location>
</feature>
<dbReference type="Proteomes" id="UP000320762">
    <property type="component" value="Unassembled WGS sequence"/>
</dbReference>
<gene>
    <name evidence="2" type="ORF">BD626DRAFT_524605</name>
</gene>